<keyword evidence="16" id="KW-1185">Reference proteome</keyword>
<keyword evidence="9 12" id="KW-0804">Transcription</keyword>
<feature type="region of interest" description="Disordered" evidence="13">
    <location>
        <begin position="1343"/>
        <end position="1488"/>
    </location>
</feature>
<dbReference type="SUPFAM" id="SSF64484">
    <property type="entry name" value="beta and beta-prime subunits of DNA dependent RNA-polymerase"/>
    <property type="match status" value="1"/>
</dbReference>
<feature type="domain" description="RNA polymerase N-terminal" evidence="14">
    <location>
        <begin position="368"/>
        <end position="694"/>
    </location>
</feature>
<evidence type="ECO:0000256" key="11">
    <source>
        <dbReference type="ARBA" id="ARBA00048552"/>
    </source>
</evidence>
<reference evidence="15 16" key="1">
    <citation type="journal article" date="2010" name="Genome Biol.">
        <title>A first genome assembly of the barley fungal pathogen Pyrenophora teres f. teres.</title>
        <authorList>
            <person name="Ellwood S.R."/>
            <person name="Liu Z."/>
            <person name="Syme R.A."/>
            <person name="Lai Z."/>
            <person name="Hane J.K."/>
            <person name="Keiper F."/>
            <person name="Moffat C.S."/>
            <person name="Oliver R.P."/>
            <person name="Friesen T.L."/>
        </authorList>
    </citation>
    <scope>NUCLEOTIDE SEQUENCE [LARGE SCALE GENOMIC DNA]</scope>
    <source>
        <strain evidence="15 16">0-1</strain>
    </source>
</reference>
<dbReference type="Gene3D" id="3.30.1490.180">
    <property type="entry name" value="RNA polymerase ii"/>
    <property type="match status" value="1"/>
</dbReference>
<dbReference type="InterPro" id="IPR000722">
    <property type="entry name" value="RNA_pol_asu"/>
</dbReference>
<feature type="compositionally biased region" description="Acidic residues" evidence="13">
    <location>
        <begin position="1391"/>
        <end position="1403"/>
    </location>
</feature>
<feature type="compositionally biased region" description="Polar residues" evidence="13">
    <location>
        <begin position="1786"/>
        <end position="1797"/>
    </location>
</feature>
<feature type="region of interest" description="Disordered" evidence="13">
    <location>
        <begin position="145"/>
        <end position="165"/>
    </location>
</feature>
<dbReference type="Pfam" id="PF04983">
    <property type="entry name" value="RNA_pol_Rpb1_3"/>
    <property type="match status" value="1"/>
</dbReference>
<evidence type="ECO:0000256" key="4">
    <source>
        <dbReference type="ARBA" id="ARBA00022679"/>
    </source>
</evidence>
<dbReference type="GO" id="GO:0006351">
    <property type="term" value="P:DNA-templated transcription"/>
    <property type="evidence" value="ECO:0007669"/>
    <property type="project" value="InterPro"/>
</dbReference>
<dbReference type="Gene3D" id="1.10.150.390">
    <property type="match status" value="1"/>
</dbReference>
<dbReference type="STRING" id="861557.E3RVS3"/>
<accession>E3RVS3</accession>
<evidence type="ECO:0000256" key="2">
    <source>
        <dbReference type="ARBA" id="ARBA00006460"/>
    </source>
</evidence>
<dbReference type="PANTHER" id="PTHR19376:SF11">
    <property type="entry name" value="DNA-DIRECTED RNA POLYMERASE I SUBUNIT RPA1"/>
    <property type="match status" value="1"/>
</dbReference>
<dbReference type="EC" id="2.7.7.6" evidence="12"/>
<dbReference type="Pfam" id="PF00623">
    <property type="entry name" value="RNA_pol_Rpb1_2"/>
    <property type="match status" value="1"/>
</dbReference>
<dbReference type="OrthoDB" id="270392at2759"/>
<evidence type="ECO:0000256" key="8">
    <source>
        <dbReference type="ARBA" id="ARBA00022842"/>
    </source>
</evidence>
<comment type="similarity">
    <text evidence="2 12">Belongs to the RNA polymerase beta' chain family.</text>
</comment>
<gene>
    <name evidence="15" type="ORF">PTT_13304</name>
</gene>
<dbReference type="Gene3D" id="1.10.132.30">
    <property type="match status" value="1"/>
</dbReference>
<feature type="compositionally biased region" description="Polar residues" evidence="13">
    <location>
        <begin position="1351"/>
        <end position="1374"/>
    </location>
</feature>
<dbReference type="GO" id="GO:0003677">
    <property type="term" value="F:DNA binding"/>
    <property type="evidence" value="ECO:0007669"/>
    <property type="project" value="InterPro"/>
</dbReference>
<dbReference type="InterPro" id="IPR007066">
    <property type="entry name" value="RNA_pol_Rpb1_3"/>
</dbReference>
<feature type="compositionally biased region" description="Acidic residues" evidence="13">
    <location>
        <begin position="152"/>
        <end position="165"/>
    </location>
</feature>
<evidence type="ECO:0000256" key="1">
    <source>
        <dbReference type="ARBA" id="ARBA00004123"/>
    </source>
</evidence>
<dbReference type="Gene3D" id="4.10.860.120">
    <property type="entry name" value="RNA polymerase II, clamp domain"/>
    <property type="match status" value="1"/>
</dbReference>
<feature type="compositionally biased region" description="Acidic residues" evidence="13">
    <location>
        <begin position="1463"/>
        <end position="1476"/>
    </location>
</feature>
<dbReference type="EMBL" id="GL535320">
    <property type="protein sequence ID" value="EFQ90175.1"/>
    <property type="molecule type" value="Genomic_DNA"/>
</dbReference>
<protein>
    <recommendedName>
        <fullName evidence="12">DNA-directed RNA polymerase subunit</fullName>
        <ecNumber evidence="12">2.7.7.6</ecNumber>
    </recommendedName>
</protein>
<dbReference type="InterPro" id="IPR007083">
    <property type="entry name" value="RNA_pol_Rpb1_4"/>
</dbReference>
<dbReference type="SMART" id="SM00663">
    <property type="entry name" value="RPOLA_N"/>
    <property type="match status" value="1"/>
</dbReference>
<evidence type="ECO:0000256" key="6">
    <source>
        <dbReference type="ARBA" id="ARBA00022723"/>
    </source>
</evidence>
<dbReference type="KEGG" id="pte:PTT_13304"/>
<comment type="subcellular location">
    <subcellularLocation>
        <location evidence="1">Nucleus</location>
    </subcellularLocation>
</comment>
<keyword evidence="10" id="KW-0539">Nucleus</keyword>
<dbReference type="InterPro" id="IPR045867">
    <property type="entry name" value="DNA-dir_RpoC_beta_prime"/>
</dbReference>
<dbReference type="InterPro" id="IPR038120">
    <property type="entry name" value="Rpb1_funnel_sf"/>
</dbReference>
<keyword evidence="5 12" id="KW-0548">Nucleotidyltransferase</keyword>
<evidence type="ECO:0000256" key="12">
    <source>
        <dbReference type="RuleBase" id="RU004279"/>
    </source>
</evidence>
<evidence type="ECO:0000256" key="5">
    <source>
        <dbReference type="ARBA" id="ARBA00022695"/>
    </source>
</evidence>
<evidence type="ECO:0000256" key="13">
    <source>
        <dbReference type="SAM" id="MobiDB-lite"/>
    </source>
</evidence>
<evidence type="ECO:0000256" key="7">
    <source>
        <dbReference type="ARBA" id="ARBA00022833"/>
    </source>
</evidence>
<feature type="compositionally biased region" description="Acidic residues" evidence="13">
    <location>
        <begin position="1419"/>
        <end position="1428"/>
    </location>
</feature>
<dbReference type="HOGENOM" id="CLU_000487_2_3_1"/>
<dbReference type="InterPro" id="IPR047107">
    <property type="entry name" value="DNA-dir_RNA_pol1_lsu_C"/>
</dbReference>
<feature type="compositionally biased region" description="Basic and acidic residues" evidence="13">
    <location>
        <begin position="1720"/>
        <end position="1731"/>
    </location>
</feature>
<dbReference type="Gene3D" id="3.30.70.2850">
    <property type="match status" value="1"/>
</dbReference>
<dbReference type="InterPro" id="IPR007080">
    <property type="entry name" value="RNA_pol_Rpb1_1"/>
</dbReference>
<dbReference type="GO" id="GO:0046872">
    <property type="term" value="F:metal ion binding"/>
    <property type="evidence" value="ECO:0007669"/>
    <property type="project" value="UniProtKB-KW"/>
</dbReference>
<dbReference type="InterPro" id="IPR044893">
    <property type="entry name" value="RNA_pol_Rpb1_clamp_domain"/>
</dbReference>
<dbReference type="eggNOG" id="KOG0262">
    <property type="taxonomic scope" value="Eukaryota"/>
</dbReference>
<evidence type="ECO:0000256" key="9">
    <source>
        <dbReference type="ARBA" id="ARBA00023163"/>
    </source>
</evidence>
<evidence type="ECO:0000259" key="14">
    <source>
        <dbReference type="SMART" id="SM00663"/>
    </source>
</evidence>
<feature type="region of interest" description="Disordered" evidence="13">
    <location>
        <begin position="1720"/>
        <end position="1797"/>
    </location>
</feature>
<dbReference type="Pfam" id="PF05000">
    <property type="entry name" value="RNA_pol_Rpb1_4"/>
    <property type="match status" value="1"/>
</dbReference>
<name>E3RVS3_PYRTT</name>
<dbReference type="Proteomes" id="UP000001067">
    <property type="component" value="Unassembled WGS sequence"/>
</dbReference>
<feature type="compositionally biased region" description="Acidic residues" evidence="13">
    <location>
        <begin position="1732"/>
        <end position="1771"/>
    </location>
</feature>
<comment type="function">
    <text evidence="12">DNA-dependent RNA polymerase catalyzes the transcription of DNA into RNA using the four ribonucleoside triphosphates as substrates.</text>
</comment>
<keyword evidence="6" id="KW-0479">Metal-binding</keyword>
<dbReference type="InterPro" id="IPR042102">
    <property type="entry name" value="RNA_pol_Rpb1_3_sf"/>
</dbReference>
<evidence type="ECO:0000256" key="10">
    <source>
        <dbReference type="ARBA" id="ARBA00023242"/>
    </source>
</evidence>
<keyword evidence="8" id="KW-0460">Magnesium</keyword>
<dbReference type="CDD" id="cd02735">
    <property type="entry name" value="RNAP_I_Rpa1_C"/>
    <property type="match status" value="1"/>
</dbReference>
<dbReference type="CDD" id="cd01435">
    <property type="entry name" value="RNAP_I_RPA1_N"/>
    <property type="match status" value="1"/>
</dbReference>
<dbReference type="Gene3D" id="1.10.274.100">
    <property type="entry name" value="RNA polymerase Rpb1, domain 3"/>
    <property type="match status" value="1"/>
</dbReference>
<organism evidence="16">
    <name type="scientific">Pyrenophora teres f. teres (strain 0-1)</name>
    <name type="common">Barley net blotch fungus</name>
    <name type="synonym">Drechslera teres f. teres</name>
    <dbReference type="NCBI Taxonomy" id="861557"/>
    <lineage>
        <taxon>Eukaryota</taxon>
        <taxon>Fungi</taxon>
        <taxon>Dikarya</taxon>
        <taxon>Ascomycota</taxon>
        <taxon>Pezizomycotina</taxon>
        <taxon>Dothideomycetes</taxon>
        <taxon>Pleosporomycetidae</taxon>
        <taxon>Pleosporales</taxon>
        <taxon>Pleosporineae</taxon>
        <taxon>Pleosporaceae</taxon>
        <taxon>Pyrenophora</taxon>
    </lineage>
</organism>
<keyword evidence="4 12" id="KW-0808">Transferase</keyword>
<dbReference type="Pfam" id="PF04997">
    <property type="entry name" value="RNA_pol_Rpb1_1"/>
    <property type="match status" value="1"/>
</dbReference>
<dbReference type="GO" id="GO:0003899">
    <property type="term" value="F:DNA-directed RNA polymerase activity"/>
    <property type="evidence" value="ECO:0007669"/>
    <property type="project" value="UniProtKB-EC"/>
</dbReference>
<dbReference type="FunFam" id="3.30.1490.180:FF:000003">
    <property type="entry name" value="DNA-directed RNA polymerase subunit"/>
    <property type="match status" value="1"/>
</dbReference>
<sequence>MNTHQPISSAINGVEFGFLTTKDIKALSVKRISNPITFDTTYHPVPGGLHDPALGAFLDNPCATCGLTTFLGCPGHCGHIELPVPVYHLTFMDQLLRLLRGTCAYCHHTKLARTTINEFVSKLRLIRCGLVQEANDMHLHITHGKGKTTELDAPESDDDDNDDDGIITQRNNYVKRCMKNAGISKHEARTAREKNETISDARRQVVKDFYAELVKHKSCRNCQGISPSYRKDRGIKIFRKALSQKDKAKMAQAEKRIQNPLDILARRDAKAKKQHVHADEGVADLDPVSEDEDMDIDMQQADGSLVATESRMARRTKPATEESENAQEYVSAAEVKAIMTLLFENESEMMRMLYSPYGSKSLVDVSPDMFFTQAIIVPPNKYRPEDGTGETITESPKNKPYKSIIEACETIDQISHEMRGRPNEAGYRQRNFDDMQTQFVNLQGVVNALIDCDANPVQGRAGALNTDGIKQALEKKEGLFRKNMMGKRVNFAARSVISPDPNIETNEIGVPPVFAKKLTYPEPVTNHNFYDLKEAVLNGPDKWPGAHAIENEFGQIIALRKKTYDERLALANQLLAPTNSYSNGARNKKVHRHLNNGDVVIMNRQPTLHKPSMMAHRARVLPGEKTIRMHYANCNTYNADFDGDEMNMHFPQNELARAEAMTIADTDHQYLSATAGKPLRGLIQDHISMGVSISNKDTFFTREEYHQLLYSSLRPEEGHTTSGRLETVSPAVLKPRPMWTGKQIITTILKNIKPAEYQGLTLTSKSSTNGKLWGVHSEEQIVIVKDGHLLSGIMDKGQIGPTAGGLINGIYEAYGETIAGRALSIIGRLLTKMLHMRAFSCGVEDLILTEEGDRARLEELRKAEKLGFEVASKYVTLDAEKIDPTNPELRRRLEAVLRDDTKQHGLDLLTNTANSKISSAVTAAVLPDKLIKAFPKNQMQAMTGSGAKGSMVNANQISCNLGQQVLEGRRVPVMISGKTLPCFKPFETSVRAGGYIVNRFLTGIRPQEYYFHMMAGREGLIDTAVKTSRSGYLQRCIIKGMEGLRVEYDTSVRDSDGTMVQFLYGEDGLDTTKQKYLNDFKFQAQNFYSLAQTLHTAEAYPRVASAEAVEHNKKAAKKAKKGDVTSMDPATAVYTPSRHSGSTSELFLQAKREYCDKNPDKLLKHKKQDQEGEILKRTFEQMLDLKYLRSLVEPGEAVGVVAGQSIGEPSTQMTLNTFHLAGHSAKNVTLGIPRLREIVMTASANISTPSMQLYPHPELSKEDCEKFAKSITRLPLSAVLDKVTVTETFGAGTHYSQARSYKIRLDFYPMNEYTKEYAIRVRDVAESIEKKFCPRLHKEIRKDLKKKGENKSLSTANSAGVPNIGQTAGRSGEQTVDEDEDSFPAGLEGGSADEDSDDDEGDNDTTQAKARERRGDSVSYEEPEEEEQAATAKLDKEDQISEDDETYGGSPKPSRATSPNTDADGDDEDEDDDEQMVDPTNESSEIRHERICKDNADIFDFKFDDRKGAFCEITFEFSAAKPKLLMLHHVEEAANFATIHVIPGITAAQFSAKSKDVPENIINTDGSNLIAMREYGHIIDVNRTLTNDIAAMLRIYGVEAGRATIVREMHNVFSGHGINVDHRHLNLIADTMTKGGGFTPFSRIGLKGNVSPFMKMSFETTVGFLKDAVLERDWDELKNPSARIVVGRLGGIGTGAFDVLAPVKIRDPLKEEVEEVERVVVGDLSGKRDSDSESESESEEEEEEEGGDEDIQMQDVDMEDADAVAEEEPEPVQESPKKKKKKTTDRNTNSTKWTKRI</sequence>
<dbReference type="InterPro" id="IPR006592">
    <property type="entry name" value="RNA_pol_N"/>
</dbReference>
<evidence type="ECO:0000313" key="16">
    <source>
        <dbReference type="Proteomes" id="UP000001067"/>
    </source>
</evidence>
<keyword evidence="7" id="KW-0862">Zinc</keyword>
<dbReference type="PANTHER" id="PTHR19376">
    <property type="entry name" value="DNA-DIRECTED RNA POLYMERASE"/>
    <property type="match status" value="1"/>
</dbReference>
<keyword evidence="3 12" id="KW-0240">DNA-directed RNA polymerase</keyword>
<dbReference type="Pfam" id="PF04998">
    <property type="entry name" value="RNA_pol_Rpb1_5"/>
    <property type="match status" value="1"/>
</dbReference>
<dbReference type="Gene3D" id="2.40.40.20">
    <property type="match status" value="1"/>
</dbReference>
<evidence type="ECO:0000256" key="3">
    <source>
        <dbReference type="ARBA" id="ARBA00022478"/>
    </source>
</evidence>
<evidence type="ECO:0000313" key="15">
    <source>
        <dbReference type="EMBL" id="EFQ90175.1"/>
    </source>
</evidence>
<proteinExistence type="inferred from homology"/>
<dbReference type="InterPro" id="IPR007081">
    <property type="entry name" value="RNA_pol_Rpb1_5"/>
</dbReference>
<dbReference type="FunFam" id="2.40.40.20:FF:000019">
    <property type="entry name" value="DNA-directed RNA polymerase II subunit RPB1"/>
    <property type="match status" value="1"/>
</dbReference>
<dbReference type="GO" id="GO:0005736">
    <property type="term" value="C:RNA polymerase I complex"/>
    <property type="evidence" value="ECO:0007669"/>
    <property type="project" value="TreeGrafter"/>
</dbReference>
<dbReference type="Gene3D" id="1.10.357.120">
    <property type="match status" value="1"/>
</dbReference>
<dbReference type="FunFam" id="1.10.274.100:FF:000006">
    <property type="entry name" value="DNA-directed RNA polymerase subunit"/>
    <property type="match status" value="1"/>
</dbReference>
<dbReference type="InterPro" id="IPR015699">
    <property type="entry name" value="DNA-dir_RNA_pol1_lsu_N"/>
</dbReference>
<comment type="catalytic activity">
    <reaction evidence="11 12">
        <text>RNA(n) + a ribonucleoside 5'-triphosphate = RNA(n+1) + diphosphate</text>
        <dbReference type="Rhea" id="RHEA:21248"/>
        <dbReference type="Rhea" id="RHEA-COMP:14527"/>
        <dbReference type="Rhea" id="RHEA-COMP:17342"/>
        <dbReference type="ChEBI" id="CHEBI:33019"/>
        <dbReference type="ChEBI" id="CHEBI:61557"/>
        <dbReference type="ChEBI" id="CHEBI:140395"/>
        <dbReference type="EC" id="2.7.7.6"/>
    </reaction>
</comment>